<dbReference type="Pfam" id="PF18963">
    <property type="entry name" value="DUF5703"/>
    <property type="match status" value="1"/>
</dbReference>
<accession>A0ABP7CPF1</accession>
<gene>
    <name evidence="1" type="ORF">GCM10022377_03600</name>
</gene>
<sequence length="84" mass="10067">MKHPTQPPTPLPRAERVRDPHQPYEYLIVTVQPGQSLAEARRAIVEHAEYGKWELKRSSKYRGGVHKYWLRRRIMRVERTLTVY</sequence>
<comment type="caution">
    <text evidence="1">The sequence shown here is derived from an EMBL/GenBank/DDBJ whole genome shotgun (WGS) entry which is preliminary data.</text>
</comment>
<evidence type="ECO:0000313" key="2">
    <source>
        <dbReference type="Proteomes" id="UP001501536"/>
    </source>
</evidence>
<dbReference type="Proteomes" id="UP001501536">
    <property type="component" value="Unassembled WGS sequence"/>
</dbReference>
<dbReference type="RefSeq" id="WP_344879093.1">
    <property type="nucleotide sequence ID" value="NZ_BAABCJ010000001.1"/>
</dbReference>
<protein>
    <submittedName>
        <fullName evidence="1">DUF5703 family protein</fullName>
    </submittedName>
</protein>
<reference evidence="2" key="1">
    <citation type="journal article" date="2019" name="Int. J. Syst. Evol. Microbiol.">
        <title>The Global Catalogue of Microorganisms (GCM) 10K type strain sequencing project: providing services to taxonomists for standard genome sequencing and annotation.</title>
        <authorList>
            <consortium name="The Broad Institute Genomics Platform"/>
            <consortium name="The Broad Institute Genome Sequencing Center for Infectious Disease"/>
            <person name="Wu L."/>
            <person name="Ma J."/>
        </authorList>
    </citation>
    <scope>NUCLEOTIDE SEQUENCE [LARGE SCALE GENOMIC DNA]</scope>
    <source>
        <strain evidence="2">JCM 16961</strain>
    </source>
</reference>
<dbReference type="EMBL" id="BAABCJ010000001">
    <property type="protein sequence ID" value="GAA3694261.1"/>
    <property type="molecule type" value="Genomic_DNA"/>
</dbReference>
<dbReference type="InterPro" id="IPR043758">
    <property type="entry name" value="DUF5703"/>
</dbReference>
<proteinExistence type="predicted"/>
<name>A0ABP7CPF1_9MICC</name>
<keyword evidence="2" id="KW-1185">Reference proteome</keyword>
<evidence type="ECO:0000313" key="1">
    <source>
        <dbReference type="EMBL" id="GAA3694261.1"/>
    </source>
</evidence>
<organism evidence="1 2">
    <name type="scientific">Zhihengliuella alba</name>
    <dbReference type="NCBI Taxonomy" id="547018"/>
    <lineage>
        <taxon>Bacteria</taxon>
        <taxon>Bacillati</taxon>
        <taxon>Actinomycetota</taxon>
        <taxon>Actinomycetes</taxon>
        <taxon>Micrococcales</taxon>
        <taxon>Micrococcaceae</taxon>
        <taxon>Zhihengliuella</taxon>
    </lineage>
</organism>